<dbReference type="InterPro" id="IPR018306">
    <property type="entry name" value="Phage_T5_Orf172_DNA-bd"/>
</dbReference>
<gene>
    <name evidence="3" type="ORF">LTR09_007594</name>
</gene>
<protein>
    <recommendedName>
        <fullName evidence="2">Bacteriophage T5 Orf172 DNA-binding domain-containing protein</fullName>
    </recommendedName>
</protein>
<dbReference type="SMART" id="SM00974">
    <property type="entry name" value="T5orf172"/>
    <property type="match status" value="1"/>
</dbReference>
<feature type="region of interest" description="Disordered" evidence="1">
    <location>
        <begin position="73"/>
        <end position="153"/>
    </location>
</feature>
<dbReference type="Proteomes" id="UP001271007">
    <property type="component" value="Unassembled WGS sequence"/>
</dbReference>
<feature type="compositionally biased region" description="Low complexity" evidence="1">
    <location>
        <begin position="136"/>
        <end position="148"/>
    </location>
</feature>
<feature type="region of interest" description="Disordered" evidence="1">
    <location>
        <begin position="187"/>
        <end position="226"/>
    </location>
</feature>
<feature type="region of interest" description="Disordered" evidence="1">
    <location>
        <begin position="459"/>
        <end position="478"/>
    </location>
</feature>
<dbReference type="Pfam" id="PF10544">
    <property type="entry name" value="T5orf172"/>
    <property type="match status" value="1"/>
</dbReference>
<dbReference type="EMBL" id="JAWDJX010000027">
    <property type="protein sequence ID" value="KAK3051198.1"/>
    <property type="molecule type" value="Genomic_DNA"/>
</dbReference>
<comment type="caution">
    <text evidence="3">The sequence shown here is derived from an EMBL/GenBank/DDBJ whole genome shotgun (WGS) entry which is preliminary data.</text>
</comment>
<keyword evidence="4" id="KW-1185">Reference proteome</keyword>
<feature type="compositionally biased region" description="Polar residues" evidence="1">
    <location>
        <begin position="105"/>
        <end position="129"/>
    </location>
</feature>
<feature type="region of interest" description="Disordered" evidence="1">
    <location>
        <begin position="643"/>
        <end position="762"/>
    </location>
</feature>
<feature type="compositionally biased region" description="Low complexity" evidence="1">
    <location>
        <begin position="197"/>
        <end position="213"/>
    </location>
</feature>
<feature type="region of interest" description="Disordered" evidence="1">
    <location>
        <begin position="269"/>
        <end position="292"/>
    </location>
</feature>
<accession>A0AAJ0DJ43</accession>
<name>A0AAJ0DJ43_9PEZI</name>
<organism evidence="3 4">
    <name type="scientific">Extremus antarcticus</name>
    <dbReference type="NCBI Taxonomy" id="702011"/>
    <lineage>
        <taxon>Eukaryota</taxon>
        <taxon>Fungi</taxon>
        <taxon>Dikarya</taxon>
        <taxon>Ascomycota</taxon>
        <taxon>Pezizomycotina</taxon>
        <taxon>Dothideomycetes</taxon>
        <taxon>Dothideomycetidae</taxon>
        <taxon>Mycosphaerellales</taxon>
        <taxon>Extremaceae</taxon>
        <taxon>Extremus</taxon>
    </lineage>
</organism>
<feature type="compositionally biased region" description="Basic and acidic residues" evidence="1">
    <location>
        <begin position="187"/>
        <end position="196"/>
    </location>
</feature>
<sequence>MSKSKSHCTVTEKQIDKLGQEPYPELPQFWSKTGITDFLTPLPPGISLLVMEGTNFADHDEHASIVRRALRMPTPAEDNTPPPTQQAPPLAIDMRSRCPSPSLPPNTVDSRSNASGSSHGTIYTPPSSVTEEEDVLSTSGVGSRSTTRSLHRTQQDWPPAYHFHGNITNSSIIIANAPTLERIDGHSHIRTRDSNDARSSVRAATTRPSSAARSSRRVASDASAASSVWLPTPSASIVDEEVVERSEIPQSPSAARLLRRNLSNEPAAKLARVKQEHASGPGSTGQGTSDLKRAHVIPHQPIEAISMADDGHDIADNTSSWSTITTQSETLAPAAEPLLQAEVTGVFYAATVHIDPPIVVVGHTTRAIEAALRDIAVHNNITMAQDHHFSMSGIDVTLLPQLEALVCERLHRVQHVSAPVLHRDYFFVDLRMAQSVILNAWMFMQNGFDRTAVDAVPSSLKERQMPQPSSSSSRVRAALSRPEPYESWDPVEYRQLPTLPSSSDERAGRHECKVAVYETCGLLCRSPAGGLENWRKTLAQGMLHTDPRQLGLKGLRDIINLLICATHQTGSPGYTNKDMVEAIWCLEFPHLNFDTHRHRSRYSLVNARHRIVNERPFSAPMTPPSSGQRTHPAVDVVSEQTLAPPARPNFLPDASATSSDGPPTPRTPIISEDDGNVFGSPESPLGTRALRNAHSQVQAEATPQMEHETNIVSSTPRLQTPPPDQDGEMQDTSPEGAPEGSDDRGQAPTTGGGRFSPGDASTWSPWTIRSEVLTLLLEPLPKPKAKGTIYAVNVEADGSPPMVKIGFTTRAIRTRLREIANQHGHTLNLRTTYSISGIPLLQLQRLEALVHADLAYFQRDLRVQRGRTHRTHHEYFEVNLATAQSTIQRWWAVMRDIGLEPGAELDQTVVDAIQGSTALNIERSDTEATAMEPDGWARINSDHGRRESVWDTVFRRDSGGFGKGGGTSGVIWILLALLLPVAPDLLKSPPGLVCTSMALLIALLKNWRLL</sequence>
<evidence type="ECO:0000259" key="2">
    <source>
        <dbReference type="SMART" id="SM00974"/>
    </source>
</evidence>
<reference evidence="3" key="1">
    <citation type="submission" date="2023-04" db="EMBL/GenBank/DDBJ databases">
        <title>Black Yeasts Isolated from many extreme environments.</title>
        <authorList>
            <person name="Coleine C."/>
            <person name="Stajich J.E."/>
            <person name="Selbmann L."/>
        </authorList>
    </citation>
    <scope>NUCLEOTIDE SEQUENCE</scope>
    <source>
        <strain evidence="3">CCFEE 5312</strain>
    </source>
</reference>
<dbReference type="AlphaFoldDB" id="A0AAJ0DJ43"/>
<evidence type="ECO:0000256" key="1">
    <source>
        <dbReference type="SAM" id="MobiDB-lite"/>
    </source>
</evidence>
<evidence type="ECO:0000313" key="3">
    <source>
        <dbReference type="EMBL" id="KAK3051198.1"/>
    </source>
</evidence>
<evidence type="ECO:0000313" key="4">
    <source>
        <dbReference type="Proteomes" id="UP001271007"/>
    </source>
</evidence>
<proteinExistence type="predicted"/>
<feature type="domain" description="Bacteriophage T5 Orf172 DNA-binding" evidence="2">
    <location>
        <begin position="797"/>
        <end position="890"/>
    </location>
</feature>